<dbReference type="NCBIfam" id="NF001534">
    <property type="entry name" value="PRK00364.2-5"/>
    <property type="match status" value="1"/>
</dbReference>
<dbReference type="NCBIfam" id="NF001527">
    <property type="entry name" value="PRK00364.1-2"/>
    <property type="match status" value="1"/>
</dbReference>
<dbReference type="AlphaFoldDB" id="A0A433UNW2"/>
<dbReference type="InterPro" id="IPR011032">
    <property type="entry name" value="GroES-like_sf"/>
</dbReference>
<protein>
    <recommendedName>
        <fullName evidence="3">Co-chaperonin GroES</fullName>
    </recommendedName>
    <alternativeName>
        <fullName evidence="3">10 kDa chaperonin</fullName>
    </alternativeName>
    <alternativeName>
        <fullName evidence="3">Chaperonin-10</fullName>
        <shortName evidence="3">Cpn10</shortName>
    </alternativeName>
</protein>
<dbReference type="PRINTS" id="PR00297">
    <property type="entry name" value="CHAPERONIN10"/>
</dbReference>
<organism evidence="5 6">
    <name type="scientific">Dulcicalothrix desertica PCC 7102</name>
    <dbReference type="NCBI Taxonomy" id="232991"/>
    <lineage>
        <taxon>Bacteria</taxon>
        <taxon>Bacillati</taxon>
        <taxon>Cyanobacteriota</taxon>
        <taxon>Cyanophyceae</taxon>
        <taxon>Nostocales</taxon>
        <taxon>Calotrichaceae</taxon>
        <taxon>Dulcicalothrix</taxon>
    </lineage>
</organism>
<dbReference type="Gene3D" id="2.30.33.40">
    <property type="entry name" value="GroES chaperonin"/>
    <property type="match status" value="1"/>
</dbReference>
<comment type="function">
    <text evidence="3 4">Together with the chaperonin GroEL, plays an essential role in assisting protein folding. The GroEL-GroES system forms a nano-cage that allows encapsulation of the non-native substrate proteins and provides a physical environment optimized to promote and accelerate protein folding. GroES binds to the apical surface of the GroEL ring, thereby capping the opening of the GroEL channel.</text>
</comment>
<dbReference type="GO" id="GO:0046872">
    <property type="term" value="F:metal ion binding"/>
    <property type="evidence" value="ECO:0007669"/>
    <property type="project" value="TreeGrafter"/>
</dbReference>
<evidence type="ECO:0000256" key="2">
    <source>
        <dbReference type="ARBA" id="ARBA00023186"/>
    </source>
</evidence>
<dbReference type="SMART" id="SM00883">
    <property type="entry name" value="Cpn10"/>
    <property type="match status" value="1"/>
</dbReference>
<dbReference type="InterPro" id="IPR018369">
    <property type="entry name" value="Chaprnonin_Cpn10_CS"/>
</dbReference>
<dbReference type="GO" id="GO:0005737">
    <property type="term" value="C:cytoplasm"/>
    <property type="evidence" value="ECO:0007669"/>
    <property type="project" value="UniProtKB-SubCell"/>
</dbReference>
<dbReference type="GO" id="GO:0051087">
    <property type="term" value="F:protein-folding chaperone binding"/>
    <property type="evidence" value="ECO:0007669"/>
    <property type="project" value="TreeGrafter"/>
</dbReference>
<sequence length="104" mass="11047">MAAVSLVSVSTVKPLGDRVFIKVNAAEEKTAGGLYLPDNAQEKPQVGEVVAVGDGKYKDDGNRVAMDVKVGDKVLYSKYAGTDIKLGTDEYILLSEKDILAVVS</sequence>
<keyword evidence="2 3" id="KW-0143">Chaperone</keyword>
<dbReference type="GO" id="GO:0005524">
    <property type="term" value="F:ATP binding"/>
    <property type="evidence" value="ECO:0007669"/>
    <property type="project" value="InterPro"/>
</dbReference>
<comment type="subunit">
    <text evidence="3">Heptamer of 7 subunits arranged in a ring. Interacts with the chaperonin GroEL.</text>
</comment>
<evidence type="ECO:0000256" key="1">
    <source>
        <dbReference type="ARBA" id="ARBA00006975"/>
    </source>
</evidence>
<dbReference type="PANTHER" id="PTHR10772:SF58">
    <property type="entry name" value="CO-CHAPERONIN GROES"/>
    <property type="match status" value="1"/>
</dbReference>
<gene>
    <name evidence="3 5" type="primary">groS</name>
    <name evidence="3" type="synonym">groES</name>
    <name evidence="5" type="ORF">DSM106972_090030</name>
</gene>
<dbReference type="SUPFAM" id="SSF50129">
    <property type="entry name" value="GroES-like"/>
    <property type="match status" value="1"/>
</dbReference>
<comment type="caution">
    <text evidence="5">The sequence shown here is derived from an EMBL/GenBank/DDBJ whole genome shotgun (WGS) entry which is preliminary data.</text>
</comment>
<dbReference type="CDD" id="cd00320">
    <property type="entry name" value="cpn10"/>
    <property type="match status" value="1"/>
</dbReference>
<dbReference type="EMBL" id="RSCL01000041">
    <property type="protein sequence ID" value="RUS95527.1"/>
    <property type="molecule type" value="Genomic_DNA"/>
</dbReference>
<keyword evidence="3" id="KW-0963">Cytoplasm</keyword>
<proteinExistence type="inferred from homology"/>
<keyword evidence="6" id="KW-1185">Reference proteome</keyword>
<reference evidence="5" key="2">
    <citation type="journal article" date="2019" name="Genome Biol. Evol.">
        <title>Day and night: Metabolic profiles and evolutionary relationships of six axenic non-marine cyanobacteria.</title>
        <authorList>
            <person name="Will S.E."/>
            <person name="Henke P."/>
            <person name="Boedeker C."/>
            <person name="Huang S."/>
            <person name="Brinkmann H."/>
            <person name="Rohde M."/>
            <person name="Jarek M."/>
            <person name="Friedl T."/>
            <person name="Seufert S."/>
            <person name="Schumacher M."/>
            <person name="Overmann J."/>
            <person name="Neumann-Schaal M."/>
            <person name="Petersen J."/>
        </authorList>
    </citation>
    <scope>NUCLEOTIDE SEQUENCE [LARGE SCALE GENOMIC DNA]</scope>
    <source>
        <strain evidence="5">PCC 7102</strain>
    </source>
</reference>
<dbReference type="GO" id="GO:0051082">
    <property type="term" value="F:unfolded protein binding"/>
    <property type="evidence" value="ECO:0007669"/>
    <property type="project" value="TreeGrafter"/>
</dbReference>
<name>A0A433UNW2_9CYAN</name>
<evidence type="ECO:0000256" key="4">
    <source>
        <dbReference type="RuleBase" id="RU000535"/>
    </source>
</evidence>
<dbReference type="Proteomes" id="UP000271624">
    <property type="component" value="Unassembled WGS sequence"/>
</dbReference>
<evidence type="ECO:0000313" key="5">
    <source>
        <dbReference type="EMBL" id="RUS95527.1"/>
    </source>
</evidence>
<dbReference type="NCBIfam" id="NF001531">
    <property type="entry name" value="PRK00364.2-2"/>
    <property type="match status" value="1"/>
</dbReference>
<reference evidence="5" key="1">
    <citation type="submission" date="2018-12" db="EMBL/GenBank/DDBJ databases">
        <authorList>
            <person name="Will S."/>
            <person name="Neumann-Schaal M."/>
            <person name="Henke P."/>
        </authorList>
    </citation>
    <scope>NUCLEOTIDE SEQUENCE</scope>
    <source>
        <strain evidence="5">PCC 7102</strain>
    </source>
</reference>
<dbReference type="RefSeq" id="WP_019491741.1">
    <property type="nucleotide sequence ID" value="NZ_RSCL01000041.1"/>
</dbReference>
<dbReference type="GO" id="GO:0044183">
    <property type="term" value="F:protein folding chaperone"/>
    <property type="evidence" value="ECO:0007669"/>
    <property type="project" value="InterPro"/>
</dbReference>
<dbReference type="PROSITE" id="PS00681">
    <property type="entry name" value="CHAPERONINS_CPN10"/>
    <property type="match status" value="1"/>
</dbReference>
<evidence type="ECO:0000313" key="6">
    <source>
        <dbReference type="Proteomes" id="UP000271624"/>
    </source>
</evidence>
<dbReference type="FunFam" id="2.30.33.40:FF:000001">
    <property type="entry name" value="10 kDa chaperonin"/>
    <property type="match status" value="1"/>
</dbReference>
<dbReference type="InterPro" id="IPR020818">
    <property type="entry name" value="Chaperonin_GroES"/>
</dbReference>
<evidence type="ECO:0000256" key="3">
    <source>
        <dbReference type="HAMAP-Rule" id="MF_00580"/>
    </source>
</evidence>
<dbReference type="InterPro" id="IPR037124">
    <property type="entry name" value="Chaperonin_GroES_sf"/>
</dbReference>
<comment type="subcellular location">
    <subcellularLocation>
        <location evidence="3">Cytoplasm</location>
    </subcellularLocation>
</comment>
<accession>A0A433UNW2</accession>
<dbReference type="OrthoDB" id="9806791at2"/>
<dbReference type="PANTHER" id="PTHR10772">
    <property type="entry name" value="10 KDA HEAT SHOCK PROTEIN"/>
    <property type="match status" value="1"/>
</dbReference>
<dbReference type="HAMAP" id="MF_00580">
    <property type="entry name" value="CH10"/>
    <property type="match status" value="1"/>
</dbReference>
<comment type="similarity">
    <text evidence="1 3 4">Belongs to the GroES chaperonin family.</text>
</comment>
<dbReference type="NCBIfam" id="NF001533">
    <property type="entry name" value="PRK00364.2-4"/>
    <property type="match status" value="1"/>
</dbReference>
<dbReference type="Pfam" id="PF00166">
    <property type="entry name" value="Cpn10"/>
    <property type="match status" value="1"/>
</dbReference>
<dbReference type="NCBIfam" id="NF001530">
    <property type="entry name" value="PRK00364.1-6"/>
    <property type="match status" value="1"/>
</dbReference>